<dbReference type="EMBL" id="HBUF01226708">
    <property type="protein sequence ID" value="CAG6671717.1"/>
    <property type="molecule type" value="Transcribed_RNA"/>
</dbReference>
<organism evidence="2">
    <name type="scientific">Cacopsylla melanoneura</name>
    <dbReference type="NCBI Taxonomy" id="428564"/>
    <lineage>
        <taxon>Eukaryota</taxon>
        <taxon>Metazoa</taxon>
        <taxon>Ecdysozoa</taxon>
        <taxon>Arthropoda</taxon>
        <taxon>Hexapoda</taxon>
        <taxon>Insecta</taxon>
        <taxon>Pterygota</taxon>
        <taxon>Neoptera</taxon>
        <taxon>Paraneoptera</taxon>
        <taxon>Hemiptera</taxon>
        <taxon>Sternorrhyncha</taxon>
        <taxon>Psylloidea</taxon>
        <taxon>Psyllidae</taxon>
        <taxon>Psyllinae</taxon>
        <taxon>Cacopsylla</taxon>
    </lineage>
</organism>
<evidence type="ECO:0000313" key="2">
    <source>
        <dbReference type="EMBL" id="CAG6671717.1"/>
    </source>
</evidence>
<dbReference type="EMBL" id="HBUF01226707">
    <property type="protein sequence ID" value="CAG6671715.1"/>
    <property type="molecule type" value="Transcribed_RNA"/>
</dbReference>
<evidence type="ECO:0000256" key="1">
    <source>
        <dbReference type="SAM" id="MobiDB-lite"/>
    </source>
</evidence>
<accession>A0A8D8WT91</accession>
<name>A0A8D8WT91_9HEMI</name>
<dbReference type="AlphaFoldDB" id="A0A8D8WT91"/>
<feature type="region of interest" description="Disordered" evidence="1">
    <location>
        <begin position="1"/>
        <end position="78"/>
    </location>
</feature>
<feature type="compositionally biased region" description="Basic and acidic residues" evidence="1">
    <location>
        <begin position="60"/>
        <end position="76"/>
    </location>
</feature>
<protein>
    <submittedName>
        <fullName evidence="2">Uncharacterized protein</fullName>
    </submittedName>
</protein>
<sequence length="113" mass="13770">MSHDQDTRIIWGEGERGGERGEKEGERGERERKRMREKGVRGRDRERKGVSRGERRRKIWKEGERRGRERERKPDKNMNIIINKIKIYEVDKSFSEKKGKKIRRLRYKKCESL</sequence>
<reference evidence="2" key="1">
    <citation type="submission" date="2021-05" db="EMBL/GenBank/DDBJ databases">
        <authorList>
            <person name="Alioto T."/>
            <person name="Alioto T."/>
            <person name="Gomez Garrido J."/>
        </authorList>
    </citation>
    <scope>NUCLEOTIDE SEQUENCE</scope>
</reference>
<feature type="compositionally biased region" description="Basic and acidic residues" evidence="1">
    <location>
        <begin position="1"/>
        <end position="53"/>
    </location>
</feature>
<proteinExistence type="predicted"/>